<keyword evidence="1 5" id="KW-0597">Phosphoprotein</keyword>
<dbReference type="PROSITE" id="PS50110">
    <property type="entry name" value="RESPONSE_REGULATORY"/>
    <property type="match status" value="1"/>
</dbReference>
<dbReference type="Gene3D" id="1.10.10.10">
    <property type="entry name" value="Winged helix-like DNA-binding domain superfamily/Winged helix DNA-binding domain"/>
    <property type="match status" value="1"/>
</dbReference>
<accession>A0A1T4WRD1</accession>
<evidence type="ECO:0000313" key="9">
    <source>
        <dbReference type="EMBL" id="SKA79799.1"/>
    </source>
</evidence>
<dbReference type="InterPro" id="IPR001789">
    <property type="entry name" value="Sig_transdc_resp-reg_receiver"/>
</dbReference>
<evidence type="ECO:0000313" key="10">
    <source>
        <dbReference type="Proteomes" id="UP000032503"/>
    </source>
</evidence>
<dbReference type="GO" id="GO:0000160">
    <property type="term" value="P:phosphorelay signal transduction system"/>
    <property type="evidence" value="ECO:0007669"/>
    <property type="project" value="InterPro"/>
</dbReference>
<reference evidence="8 10" key="1">
    <citation type="journal article" date="2001" name="Int. J. Syst. Evol. Microbiol.">
        <title>Agreia bicolorata gen. nov., sp. nov., to accommodate actinobacteria isolated from narrow reed grass infected by the nematode Heteroanguina graminophila.</title>
        <authorList>
            <person name="Evtushenko L.I."/>
            <person name="Dorofeeva L.V."/>
            <person name="Dobrovolskaya T.G."/>
            <person name="Streshinskaya G.M."/>
            <person name="Subbotin S.A."/>
            <person name="Tiedje J.M."/>
        </authorList>
    </citation>
    <scope>NUCLEOTIDE SEQUENCE [LARGE SCALE GENOMIC DNA]</scope>
    <source>
        <strain evidence="8 10">VKM Ac-1804</strain>
    </source>
</reference>
<dbReference type="InterPro" id="IPR036388">
    <property type="entry name" value="WH-like_DNA-bd_sf"/>
</dbReference>
<dbReference type="Gene3D" id="3.40.50.2300">
    <property type="match status" value="1"/>
</dbReference>
<dbReference type="PROSITE" id="PS50043">
    <property type="entry name" value="HTH_LUXR_2"/>
    <property type="match status" value="1"/>
</dbReference>
<dbReference type="EMBL" id="FUYG01000001">
    <property type="protein sequence ID" value="SKA79799.1"/>
    <property type="molecule type" value="Genomic_DNA"/>
</dbReference>
<evidence type="ECO:0000313" key="8">
    <source>
        <dbReference type="EMBL" id="KJC64271.1"/>
    </source>
</evidence>
<reference evidence="8" key="2">
    <citation type="submission" date="2015-02" db="EMBL/GenBank/DDBJ databases">
        <authorList>
            <person name="Vasilyev I.Y."/>
            <person name="Siniagina M.N."/>
            <person name="Malanin S.Y."/>
            <person name="Boulygina E.A."/>
            <person name="Grygoryeva T.V."/>
            <person name="Yarullina D.R."/>
            <person name="Ilinskaya O.N."/>
        </authorList>
    </citation>
    <scope>NUCLEOTIDE SEQUENCE</scope>
    <source>
        <strain evidence="8">VKM Ac-1804</strain>
    </source>
</reference>
<dbReference type="SUPFAM" id="SSF52172">
    <property type="entry name" value="CheY-like"/>
    <property type="match status" value="1"/>
</dbReference>
<dbReference type="Pfam" id="PF00072">
    <property type="entry name" value="Response_reg"/>
    <property type="match status" value="1"/>
</dbReference>
<reference evidence="11" key="3">
    <citation type="submission" date="2017-02" db="EMBL/GenBank/DDBJ databases">
        <authorList>
            <person name="Varghese N."/>
            <person name="Submissions S."/>
        </authorList>
    </citation>
    <scope>NUCLEOTIDE SEQUENCE [LARGE SCALE GENOMIC DNA]</scope>
    <source>
        <strain evidence="11">VKM Ac-2052</strain>
    </source>
</reference>
<dbReference type="Proteomes" id="UP000032503">
    <property type="component" value="Unassembled WGS sequence"/>
</dbReference>
<keyword evidence="2" id="KW-0805">Transcription regulation</keyword>
<reference evidence="9" key="4">
    <citation type="submission" date="2017-02" db="EMBL/GenBank/DDBJ databases">
        <authorList>
            <person name="Peterson S.W."/>
        </authorList>
    </citation>
    <scope>NUCLEOTIDE SEQUENCE [LARGE SCALE GENOMIC DNA]</scope>
    <source>
        <strain evidence="9">VKM Ac-2052</strain>
    </source>
</reference>
<evidence type="ECO:0000256" key="5">
    <source>
        <dbReference type="PROSITE-ProRule" id="PRU00169"/>
    </source>
</evidence>
<protein>
    <submittedName>
        <fullName evidence="9">Two component transcriptional regulator, LuxR family</fullName>
    </submittedName>
</protein>
<evidence type="ECO:0000256" key="4">
    <source>
        <dbReference type="ARBA" id="ARBA00023163"/>
    </source>
</evidence>
<dbReference type="CDD" id="cd17535">
    <property type="entry name" value="REC_NarL-like"/>
    <property type="match status" value="1"/>
</dbReference>
<proteinExistence type="predicted"/>
<dbReference type="Pfam" id="PF00196">
    <property type="entry name" value="GerE"/>
    <property type="match status" value="1"/>
</dbReference>
<evidence type="ECO:0000256" key="1">
    <source>
        <dbReference type="ARBA" id="ARBA00022553"/>
    </source>
</evidence>
<keyword evidence="4" id="KW-0804">Transcription</keyword>
<feature type="domain" description="HTH luxR-type" evidence="6">
    <location>
        <begin position="145"/>
        <end position="216"/>
    </location>
</feature>
<dbReference type="PANTHER" id="PTHR43214">
    <property type="entry name" value="TWO-COMPONENT RESPONSE REGULATOR"/>
    <property type="match status" value="1"/>
</dbReference>
<dbReference type="GO" id="GO:0003677">
    <property type="term" value="F:DNA binding"/>
    <property type="evidence" value="ECO:0007669"/>
    <property type="project" value="UniProtKB-KW"/>
</dbReference>
<dbReference type="CDD" id="cd06170">
    <property type="entry name" value="LuxR_C_like"/>
    <property type="match status" value="1"/>
</dbReference>
<evidence type="ECO:0000259" key="6">
    <source>
        <dbReference type="PROSITE" id="PS50043"/>
    </source>
</evidence>
<dbReference type="PANTHER" id="PTHR43214:SF24">
    <property type="entry name" value="TRANSCRIPTIONAL REGULATORY PROTEIN NARL-RELATED"/>
    <property type="match status" value="1"/>
</dbReference>
<gene>
    <name evidence="9" type="ORF">SAMN06295879_0125</name>
    <name evidence="8" type="ORF">TZ00_07280</name>
</gene>
<dbReference type="InterPro" id="IPR058245">
    <property type="entry name" value="NreC/VraR/RcsB-like_REC"/>
</dbReference>
<name>A0A1T4WRD1_9MICO</name>
<feature type="domain" description="Response regulatory" evidence="7">
    <location>
        <begin position="2"/>
        <end position="123"/>
    </location>
</feature>
<dbReference type="InterPro" id="IPR039420">
    <property type="entry name" value="WalR-like"/>
</dbReference>
<dbReference type="AlphaFoldDB" id="A0A1T4WRD1"/>
<dbReference type="SMART" id="SM00448">
    <property type="entry name" value="REC"/>
    <property type="match status" value="1"/>
</dbReference>
<dbReference type="SUPFAM" id="SSF46894">
    <property type="entry name" value="C-terminal effector domain of the bipartite response regulators"/>
    <property type="match status" value="1"/>
</dbReference>
<dbReference type="InterPro" id="IPR016032">
    <property type="entry name" value="Sig_transdc_resp-reg_C-effctor"/>
</dbReference>
<dbReference type="InterPro" id="IPR000792">
    <property type="entry name" value="Tscrpt_reg_LuxR_C"/>
</dbReference>
<keyword evidence="3" id="KW-0238">DNA-binding</keyword>
<evidence type="ECO:0000313" key="11">
    <source>
        <dbReference type="Proteomes" id="UP000189735"/>
    </source>
</evidence>
<dbReference type="EMBL" id="JYFC01000003">
    <property type="protein sequence ID" value="KJC64271.1"/>
    <property type="molecule type" value="Genomic_DNA"/>
</dbReference>
<dbReference type="SMART" id="SM00421">
    <property type="entry name" value="HTH_LUXR"/>
    <property type="match status" value="1"/>
</dbReference>
<evidence type="ECO:0000256" key="2">
    <source>
        <dbReference type="ARBA" id="ARBA00023015"/>
    </source>
</evidence>
<evidence type="ECO:0000259" key="7">
    <source>
        <dbReference type="PROSITE" id="PS50110"/>
    </source>
</evidence>
<sequence length="220" mass="23410">MRIIVADDSALLRDGISALLESAGHEVRTAVDADDLRGRVETVGAWVDLVVTDVRMPPGNRSDGVDAALDLRRARPGLPVLLLSNFIAAPYLTQLLSDNPRALGYLLKDRVGRVDDFLKSIELIAAGGTVIDPEILSSALGGRAPTTSIDALSAREQEVLALIAEARSNAEIAETLFLSDSAVSKHIGSIFTKLGLAESDPGHRRVRAVLLWLEAGANKS</sequence>
<keyword evidence="10" id="KW-1185">Reference proteome</keyword>
<evidence type="ECO:0000256" key="3">
    <source>
        <dbReference type="ARBA" id="ARBA00023125"/>
    </source>
</evidence>
<dbReference type="InterPro" id="IPR011006">
    <property type="entry name" value="CheY-like_superfamily"/>
</dbReference>
<dbReference type="GO" id="GO:0006355">
    <property type="term" value="P:regulation of DNA-templated transcription"/>
    <property type="evidence" value="ECO:0007669"/>
    <property type="project" value="InterPro"/>
</dbReference>
<organism evidence="9 11">
    <name type="scientific">Agreia bicolorata</name>
    <dbReference type="NCBI Taxonomy" id="110935"/>
    <lineage>
        <taxon>Bacteria</taxon>
        <taxon>Bacillati</taxon>
        <taxon>Actinomycetota</taxon>
        <taxon>Actinomycetes</taxon>
        <taxon>Micrococcales</taxon>
        <taxon>Microbacteriaceae</taxon>
        <taxon>Agreia</taxon>
    </lineage>
</organism>
<dbReference type="Proteomes" id="UP000189735">
    <property type="component" value="Unassembled WGS sequence"/>
</dbReference>
<dbReference type="PRINTS" id="PR00038">
    <property type="entry name" value="HTHLUXR"/>
</dbReference>
<dbReference type="RefSeq" id="WP_044440583.1">
    <property type="nucleotide sequence ID" value="NZ_FUYG01000001.1"/>
</dbReference>
<feature type="modified residue" description="4-aspartylphosphate" evidence="5">
    <location>
        <position position="53"/>
    </location>
</feature>